<dbReference type="Gene3D" id="3.40.1360.10">
    <property type="match status" value="1"/>
</dbReference>
<dbReference type="KEGG" id="cbak:DA792_03615"/>
<feature type="domain" description="DUF7146" evidence="2">
    <location>
        <begin position="2"/>
        <end position="65"/>
    </location>
</feature>
<proteinExistence type="predicted"/>
<sequence length="168" mass="17235">MPTSLRFHPSCRHASGNHLPAMIAHIQGVQGFAVHRTYLTQSGQKAKVIPAKAMLGGCKGGSVRLAQGGNVLAVSEGIETGLSLASGILKTPATIWAALSASGIESLSLPATPSRLIIASDSDDKGAVLRAAQALAQRASGLGWDVSLLPAPAGQDWNDYLNMKGGAE</sequence>
<dbReference type="Pfam" id="PF23639">
    <property type="entry name" value="DUF7146"/>
    <property type="match status" value="1"/>
</dbReference>
<evidence type="ECO:0000259" key="1">
    <source>
        <dbReference type="Pfam" id="PF13362"/>
    </source>
</evidence>
<evidence type="ECO:0000313" key="4">
    <source>
        <dbReference type="Proteomes" id="UP000241447"/>
    </source>
</evidence>
<feature type="domain" description="Toprim" evidence="1">
    <location>
        <begin position="72"/>
        <end position="165"/>
    </location>
</feature>
<dbReference type="Pfam" id="PF13362">
    <property type="entry name" value="Toprim_3"/>
    <property type="match status" value="1"/>
</dbReference>
<dbReference type="AlphaFoldDB" id="A0A2R4LZD9"/>
<dbReference type="Proteomes" id="UP000241447">
    <property type="component" value="Chromosome"/>
</dbReference>
<name>A0A2R4LZD9_9RHOB</name>
<organism evidence="3 4">
    <name type="scientific">Celeribacter baekdonensis</name>
    <dbReference type="NCBI Taxonomy" id="875171"/>
    <lineage>
        <taxon>Bacteria</taxon>
        <taxon>Pseudomonadati</taxon>
        <taxon>Pseudomonadota</taxon>
        <taxon>Alphaproteobacteria</taxon>
        <taxon>Rhodobacterales</taxon>
        <taxon>Roseobacteraceae</taxon>
        <taxon>Celeribacter</taxon>
    </lineage>
</organism>
<dbReference type="InterPro" id="IPR006171">
    <property type="entry name" value="TOPRIM_dom"/>
</dbReference>
<accession>A0A2R4LZD9</accession>
<protein>
    <submittedName>
        <fullName evidence="3">Uncharacterized protein</fullName>
    </submittedName>
</protein>
<gene>
    <name evidence="3" type="ORF">DA792_03615</name>
</gene>
<reference evidence="3 4" key="1">
    <citation type="submission" date="2018-03" db="EMBL/GenBank/DDBJ databases">
        <title>The Complete Genome of Celeribacter baekdonensis strain LH4, a Thiosulfate-Oxidizing Alphaproteobacterium Isolated from Gulf of Mexico Continental Slope Sediments.</title>
        <authorList>
            <person name="Flood B.E."/>
            <person name="Bailey J.V."/>
            <person name="Leprich D."/>
        </authorList>
    </citation>
    <scope>NUCLEOTIDE SEQUENCE [LARGE SCALE GENOMIC DNA]</scope>
    <source>
        <strain evidence="3 4">LH4</strain>
    </source>
</reference>
<dbReference type="InterPro" id="IPR055570">
    <property type="entry name" value="DUF7146"/>
</dbReference>
<evidence type="ECO:0000313" key="3">
    <source>
        <dbReference type="EMBL" id="AVW90281.1"/>
    </source>
</evidence>
<evidence type="ECO:0000259" key="2">
    <source>
        <dbReference type="Pfam" id="PF23639"/>
    </source>
</evidence>
<dbReference type="EMBL" id="CP028475">
    <property type="protein sequence ID" value="AVW90281.1"/>
    <property type="molecule type" value="Genomic_DNA"/>
</dbReference>